<keyword evidence="9" id="KW-1185">Reference proteome</keyword>
<comment type="catalytic activity">
    <reaction evidence="1">
        <text>guanosine(46) in tRNA + S-adenosyl-L-methionine = N(7)-methylguanosine(46) in tRNA + S-adenosyl-L-homocysteine</text>
        <dbReference type="Rhea" id="RHEA:42708"/>
        <dbReference type="Rhea" id="RHEA-COMP:10188"/>
        <dbReference type="Rhea" id="RHEA-COMP:10189"/>
        <dbReference type="ChEBI" id="CHEBI:57856"/>
        <dbReference type="ChEBI" id="CHEBI:59789"/>
        <dbReference type="ChEBI" id="CHEBI:74269"/>
        <dbReference type="ChEBI" id="CHEBI:74480"/>
        <dbReference type="EC" id="2.1.1.33"/>
    </reaction>
</comment>
<dbReference type="RefSeq" id="WP_150032465.1">
    <property type="nucleotide sequence ID" value="NZ_VWSH01000002.1"/>
</dbReference>
<keyword evidence="6" id="KW-0949">S-adenosyl-L-methionine</keyword>
<evidence type="ECO:0000256" key="2">
    <source>
        <dbReference type="ARBA" id="ARBA00003015"/>
    </source>
</evidence>
<dbReference type="Gene3D" id="3.40.50.150">
    <property type="entry name" value="Vaccinia Virus protein VP39"/>
    <property type="match status" value="1"/>
</dbReference>
<evidence type="ECO:0000256" key="6">
    <source>
        <dbReference type="ARBA" id="ARBA00022691"/>
    </source>
</evidence>
<dbReference type="NCBIfam" id="NF001080">
    <property type="entry name" value="PRK00121.2-2"/>
    <property type="match status" value="1"/>
</dbReference>
<dbReference type="PROSITE" id="PS51625">
    <property type="entry name" value="SAM_MT_TRMB"/>
    <property type="match status" value="1"/>
</dbReference>
<organism evidence="8 9">
    <name type="scientific">Taibaiella lutea</name>
    <dbReference type="NCBI Taxonomy" id="2608001"/>
    <lineage>
        <taxon>Bacteria</taxon>
        <taxon>Pseudomonadati</taxon>
        <taxon>Bacteroidota</taxon>
        <taxon>Chitinophagia</taxon>
        <taxon>Chitinophagales</taxon>
        <taxon>Chitinophagaceae</taxon>
        <taxon>Taibaiella</taxon>
    </lineage>
</organism>
<proteinExistence type="predicted"/>
<dbReference type="SUPFAM" id="SSF53335">
    <property type="entry name" value="S-adenosyl-L-methionine-dependent methyltransferases"/>
    <property type="match status" value="1"/>
</dbReference>
<evidence type="ECO:0000256" key="7">
    <source>
        <dbReference type="ARBA" id="ARBA00022694"/>
    </source>
</evidence>
<keyword evidence="7" id="KW-0819">tRNA processing</keyword>
<gene>
    <name evidence="8" type="primary">trmB</name>
    <name evidence="8" type="ORF">F0919_09260</name>
</gene>
<accession>A0A5M6CIE2</accession>
<evidence type="ECO:0000256" key="5">
    <source>
        <dbReference type="ARBA" id="ARBA00022679"/>
    </source>
</evidence>
<evidence type="ECO:0000256" key="1">
    <source>
        <dbReference type="ARBA" id="ARBA00000142"/>
    </source>
</evidence>
<comment type="function">
    <text evidence="2">Catalyzes the formation of N(7)-methylguanine at position 46 (m7G46) in tRNA.</text>
</comment>
<sequence length="242" mass="27828">MGQKKLIRFEAIKGFDNVLEYPKDMQGNWKNHFGNDNPVTLELACGKGEYSVGLGRLYPDRNFIGIDLKGNRIWRGAKTAIDDGLTNVAFLRSHIDKITDYFAPGEVHEIWITFPDPQLRASRMKKRLTYPRFLRLYQQITTPDATINLKTDSPDLYNFTKAVIDLYELEILVDDDNIYAKGDASAELSIKTHYEGLDIAGSNRIHYLKFKLNKELPKEKEAILKEMFIGNDEVMEDDDDDN</sequence>
<name>A0A5M6CIE2_9BACT</name>
<dbReference type="EMBL" id="VWSH01000002">
    <property type="protein sequence ID" value="KAA5534786.1"/>
    <property type="molecule type" value="Genomic_DNA"/>
</dbReference>
<dbReference type="InterPro" id="IPR003358">
    <property type="entry name" value="tRNA_(Gua-N-7)_MeTrfase_Trmb"/>
</dbReference>
<keyword evidence="5 8" id="KW-0808">Transferase</keyword>
<dbReference type="AlphaFoldDB" id="A0A5M6CIE2"/>
<comment type="caution">
    <text evidence="8">The sequence shown here is derived from an EMBL/GenBank/DDBJ whole genome shotgun (WGS) entry which is preliminary data.</text>
</comment>
<dbReference type="PANTHER" id="PTHR23417:SF14">
    <property type="entry name" value="PENTACOTRIPEPTIDE-REPEAT REGION OF PRORP DOMAIN-CONTAINING PROTEIN"/>
    <property type="match status" value="1"/>
</dbReference>
<dbReference type="InterPro" id="IPR029063">
    <property type="entry name" value="SAM-dependent_MTases_sf"/>
</dbReference>
<protein>
    <recommendedName>
        <fullName evidence="3">tRNA (guanine(46)-N(7))-methyltransferase</fullName>
        <ecNumber evidence="3">2.1.1.33</ecNumber>
    </recommendedName>
</protein>
<keyword evidence="4 8" id="KW-0489">Methyltransferase</keyword>
<evidence type="ECO:0000313" key="9">
    <source>
        <dbReference type="Proteomes" id="UP000323632"/>
    </source>
</evidence>
<dbReference type="GO" id="GO:0008176">
    <property type="term" value="F:tRNA (guanine(46)-N7)-methyltransferase activity"/>
    <property type="evidence" value="ECO:0007669"/>
    <property type="project" value="UniProtKB-EC"/>
</dbReference>
<evidence type="ECO:0000256" key="4">
    <source>
        <dbReference type="ARBA" id="ARBA00022603"/>
    </source>
</evidence>
<dbReference type="GO" id="GO:0043527">
    <property type="term" value="C:tRNA methyltransferase complex"/>
    <property type="evidence" value="ECO:0007669"/>
    <property type="project" value="TreeGrafter"/>
</dbReference>
<dbReference type="EC" id="2.1.1.33" evidence="3"/>
<evidence type="ECO:0000256" key="3">
    <source>
        <dbReference type="ARBA" id="ARBA00011977"/>
    </source>
</evidence>
<evidence type="ECO:0000313" key="8">
    <source>
        <dbReference type="EMBL" id="KAA5534786.1"/>
    </source>
</evidence>
<dbReference type="Proteomes" id="UP000323632">
    <property type="component" value="Unassembled WGS sequence"/>
</dbReference>
<dbReference type="Pfam" id="PF02390">
    <property type="entry name" value="Methyltransf_4"/>
    <property type="match status" value="1"/>
</dbReference>
<reference evidence="8 9" key="1">
    <citation type="submission" date="2019-09" db="EMBL/GenBank/DDBJ databases">
        <title>Genome sequence and assembly of Taibaiella sp.</title>
        <authorList>
            <person name="Chhetri G."/>
        </authorList>
    </citation>
    <scope>NUCLEOTIDE SEQUENCE [LARGE SCALE GENOMIC DNA]</scope>
    <source>
        <strain evidence="8 9">KVB11</strain>
    </source>
</reference>
<dbReference type="PANTHER" id="PTHR23417">
    <property type="entry name" value="3-DEOXY-D-MANNO-OCTULOSONIC-ACID TRANSFERASE/TRNA GUANINE-N 7 - -METHYLTRANSFERASE"/>
    <property type="match status" value="1"/>
</dbReference>